<evidence type="ECO:0000256" key="5">
    <source>
        <dbReference type="RuleBase" id="RU003406"/>
    </source>
</evidence>
<dbReference type="PRINTS" id="PR00143">
    <property type="entry name" value="CITRTSNTHASE"/>
</dbReference>
<name>A0A062XY76_9BACT</name>
<dbReference type="PANTHER" id="PTHR11739:SF4">
    <property type="entry name" value="CITRATE SYNTHASE, PEROXISOMAL"/>
    <property type="match status" value="1"/>
</dbReference>
<evidence type="ECO:0000256" key="1">
    <source>
        <dbReference type="ARBA" id="ARBA00004751"/>
    </source>
</evidence>
<proteinExistence type="inferred from homology"/>
<dbReference type="PANTHER" id="PTHR11739">
    <property type="entry name" value="CITRATE SYNTHASE"/>
    <property type="match status" value="1"/>
</dbReference>
<evidence type="ECO:0000256" key="4">
    <source>
        <dbReference type="ARBA" id="ARBA00022679"/>
    </source>
</evidence>
<dbReference type="PROSITE" id="PS00480">
    <property type="entry name" value="CITRATE_SYNTHASE"/>
    <property type="match status" value="1"/>
</dbReference>
<dbReference type="EMBL" id="JMFG01000035">
    <property type="protein sequence ID" value="KDA53086.1"/>
    <property type="molecule type" value="Genomic_DNA"/>
</dbReference>
<dbReference type="UniPathway" id="UPA00223"/>
<evidence type="ECO:0000313" key="7">
    <source>
        <dbReference type="Proteomes" id="UP000027284"/>
    </source>
</evidence>
<dbReference type="AlphaFoldDB" id="A0A062XY76"/>
<protein>
    <recommendedName>
        <fullName evidence="3">citrate synthase (unknown stereospecificity)</fullName>
        <ecNumber evidence="3">2.3.3.16</ecNumber>
    </recommendedName>
</protein>
<dbReference type="Proteomes" id="UP000027284">
    <property type="component" value="Unassembled WGS sequence"/>
</dbReference>
<dbReference type="InterPro" id="IPR002020">
    <property type="entry name" value="Citrate_synthase"/>
</dbReference>
<dbReference type="InterPro" id="IPR019810">
    <property type="entry name" value="Citrate_synthase_AS"/>
</dbReference>
<comment type="caution">
    <text evidence="6">The sequence shown here is derived from an EMBL/GenBank/DDBJ whole genome shotgun (WGS) entry which is preliminary data.</text>
</comment>
<dbReference type="InterPro" id="IPR016143">
    <property type="entry name" value="Citrate_synth-like_sm_a-sub"/>
</dbReference>
<dbReference type="GO" id="GO:0006099">
    <property type="term" value="P:tricarboxylic acid cycle"/>
    <property type="evidence" value="ECO:0007669"/>
    <property type="project" value="UniProtKB-UniPathway"/>
</dbReference>
<evidence type="ECO:0000256" key="2">
    <source>
        <dbReference type="ARBA" id="ARBA00010566"/>
    </source>
</evidence>
<keyword evidence="4 5" id="KW-0808">Transferase</keyword>
<evidence type="ECO:0000313" key="6">
    <source>
        <dbReference type="EMBL" id="KDA53086.1"/>
    </source>
</evidence>
<keyword evidence="6" id="KW-0012">Acyltransferase</keyword>
<dbReference type="STRING" id="1312852.EG19_08195"/>
<dbReference type="Gene3D" id="1.10.230.10">
    <property type="entry name" value="Cytochrome P450-Terp, domain 2"/>
    <property type="match status" value="1"/>
</dbReference>
<dbReference type="InterPro" id="IPR016142">
    <property type="entry name" value="Citrate_synth-like_lrg_a-sub"/>
</dbReference>
<evidence type="ECO:0000256" key="3">
    <source>
        <dbReference type="ARBA" id="ARBA00012972"/>
    </source>
</evidence>
<dbReference type="NCBIfam" id="NF007128">
    <property type="entry name" value="PRK09569.1"/>
    <property type="match status" value="1"/>
</dbReference>
<comment type="pathway">
    <text evidence="1">Carbohydrate metabolism; tricarboxylic acid cycle; isocitrate from oxaloacetate: step 1/2.</text>
</comment>
<dbReference type="Pfam" id="PF00285">
    <property type="entry name" value="Citrate_synt"/>
    <property type="match status" value="1"/>
</dbReference>
<dbReference type="SMR" id="A0A062XY76"/>
<dbReference type="GO" id="GO:0036440">
    <property type="term" value="F:citrate synthase activity"/>
    <property type="evidence" value="ECO:0007669"/>
    <property type="project" value="UniProtKB-EC"/>
</dbReference>
<accession>A0A062XY76</accession>
<dbReference type="OrthoDB" id="9800864at2"/>
<dbReference type="GO" id="GO:0005975">
    <property type="term" value="P:carbohydrate metabolic process"/>
    <property type="evidence" value="ECO:0007669"/>
    <property type="project" value="TreeGrafter"/>
</dbReference>
<dbReference type="SUPFAM" id="SSF48256">
    <property type="entry name" value="Citrate synthase"/>
    <property type="match status" value="1"/>
</dbReference>
<sequence length="443" mass="50137">MAKLKELLAQKIAEHRPRTQKLLKEHGDVKIGEVTIAQAIGGARGVRCLVTDISYLDPFEGIRFRGKTIPETLAALPKPEGCEYPFVEAHWWFLLTGEVPTYDEVMEVVKDWQARRTIPQYVIDLLRAMPRDTHPMTMFSAAILAMQRESVFAKRYAQGMKKDEYWEPMFEDCTNLLAKLPSIAAYIYRMKYKGDEHIPPDPNLDWAGNFAHQMGFAKPYDDVARMYFILHSDHESGNVSAHTVHLVASALSDAYYALSAGINGLAGPLHGLANQEVLRWIQNFQAKFGGQEPTEETVREALWETLRSGQVIPGYGHAVLRKTDPRFTAQMEFADKHMPDDPLFKLVKLIYKVAPQVLMEHGKAKNPWPNVDAHSGVIQWHYGLREWDFYTVLFGVGRAVGVLANITWDRALGYPIERPKSVTTQMLEDVASGKIKPEDLGSE</sequence>
<dbReference type="FunFam" id="1.10.230.10:FF:000001">
    <property type="entry name" value="Citrate synthase"/>
    <property type="match status" value="1"/>
</dbReference>
<organism evidence="6 7">
    <name type="scientific">Thermoanaerobaculum aquaticum</name>
    <dbReference type="NCBI Taxonomy" id="1312852"/>
    <lineage>
        <taxon>Bacteria</taxon>
        <taxon>Pseudomonadati</taxon>
        <taxon>Acidobacteriota</taxon>
        <taxon>Thermoanaerobaculia</taxon>
        <taxon>Thermoanaerobaculales</taxon>
        <taxon>Thermoanaerobaculaceae</taxon>
        <taxon>Thermoanaerobaculum</taxon>
    </lineage>
</organism>
<keyword evidence="7" id="KW-1185">Reference proteome</keyword>
<dbReference type="Gene3D" id="1.10.580.10">
    <property type="entry name" value="Citrate Synthase, domain 1"/>
    <property type="match status" value="1"/>
</dbReference>
<gene>
    <name evidence="6" type="ORF">EG19_08195</name>
</gene>
<dbReference type="InterPro" id="IPR036969">
    <property type="entry name" value="Citrate_synthase_sf"/>
</dbReference>
<comment type="similarity">
    <text evidence="2 5">Belongs to the citrate synthase family.</text>
</comment>
<reference evidence="6 7" key="1">
    <citation type="submission" date="2014-04" db="EMBL/GenBank/DDBJ databases">
        <title>The Genome Sequence of Thermoanaerobaculum aquaticum MP-01, The First Cultivated Group 23 Acidobacterium.</title>
        <authorList>
            <person name="Stamps B.W."/>
            <person name="Losey N.A."/>
            <person name="Lawson P.A."/>
            <person name="Stevenson B.S."/>
        </authorList>
    </citation>
    <scope>NUCLEOTIDE SEQUENCE [LARGE SCALE GENOMIC DNA]</scope>
    <source>
        <strain evidence="6 7">MP-01</strain>
    </source>
</reference>
<dbReference type="RefSeq" id="WP_038050335.1">
    <property type="nucleotide sequence ID" value="NZ_JMFG01000035.1"/>
</dbReference>
<dbReference type="EC" id="2.3.3.16" evidence="3"/>